<evidence type="ECO:0000313" key="9">
    <source>
        <dbReference type="Proteomes" id="UP000199032"/>
    </source>
</evidence>
<dbReference type="UniPathway" id="UPA00244">
    <property type="reaction ID" value="UER00312"/>
</dbReference>
<proteinExistence type="inferred from homology"/>
<feature type="binding site" evidence="7">
    <location>
        <position position="183"/>
    </location>
    <ligand>
        <name>a divalent metal cation</name>
        <dbReference type="ChEBI" id="CHEBI:60240"/>
        <note>ligand shared between dimeric partners</note>
    </ligand>
</feature>
<dbReference type="SUPFAM" id="SSF53659">
    <property type="entry name" value="Isocitrate/Isopropylmalate dehydrogenase-like"/>
    <property type="match status" value="1"/>
</dbReference>
<dbReference type="GO" id="GO:0046872">
    <property type="term" value="F:metal ion binding"/>
    <property type="evidence" value="ECO:0007669"/>
    <property type="project" value="UniProtKB-UniRule"/>
</dbReference>
<evidence type="ECO:0000256" key="6">
    <source>
        <dbReference type="ARBA" id="ARBA00023096"/>
    </source>
</evidence>
<dbReference type="GO" id="GO:0008615">
    <property type="term" value="P:pyridoxine biosynthetic process"/>
    <property type="evidence" value="ECO:0007669"/>
    <property type="project" value="UniProtKB-UniRule"/>
</dbReference>
<evidence type="ECO:0000256" key="5">
    <source>
        <dbReference type="ARBA" id="ARBA00023027"/>
    </source>
</evidence>
<keyword evidence="9" id="KW-1185">Reference proteome</keyword>
<dbReference type="HAMAP" id="MF_00536">
    <property type="entry name" value="PdxA"/>
    <property type="match status" value="1"/>
</dbReference>
<dbReference type="InterPro" id="IPR005255">
    <property type="entry name" value="PdxA_fam"/>
</dbReference>
<dbReference type="STRING" id="1742972.COMA1_11279"/>
<evidence type="ECO:0000313" key="8">
    <source>
        <dbReference type="EMBL" id="CUS33657.1"/>
    </source>
</evidence>
<dbReference type="GO" id="GO:0042823">
    <property type="term" value="P:pyridoxal phosphate biosynthetic process"/>
    <property type="evidence" value="ECO:0007669"/>
    <property type="project" value="UniProtKB-UniRule"/>
</dbReference>
<comment type="subcellular location">
    <subcellularLocation>
        <location evidence="7">Cytoplasm</location>
    </subcellularLocation>
</comment>
<protein>
    <recommendedName>
        <fullName evidence="7">4-hydroxythreonine-4-phosphate dehydrogenase</fullName>
        <ecNumber evidence="7">1.1.1.262</ecNumber>
    </recommendedName>
    <alternativeName>
        <fullName evidence="7">4-(phosphohydroxy)-L-threonine dehydrogenase</fullName>
    </alternativeName>
</protein>
<keyword evidence="1 7" id="KW-0963">Cytoplasm</keyword>
<keyword evidence="6 7" id="KW-0664">Pyridoxine biosynthesis</keyword>
<sequence>MPARTRPIRKASASPLLPLLGITMGDPAGIGPEVIAKALSGGRLHKICRPLVIGALPIMARTIKALRLKLTVLPVDGHDAAVPRPGTVAVLDPLSTPLGRFAPGLAAAETGAASVTFIEKAVELAQLGCLDGIVTAPINKEAINMAGCRYPGHTELLADLTQAKESGMMIVGGPLRIMFVTTHVAIKDLPMLLTQAKIEKAIRLAHMALTTLFGIKRPKIGVAALNPHAGEHGLFGNEEARVILPAARTAQARGILASDPLPADTLFGKAAKGHYDGIVALYHDQGLIPLKLVAFGTCVNLTVGLPIIRTSVDHGTAFDIVGKGIADPGSLIEAVTLAARIAQRGIKKGRPSHAD</sequence>
<dbReference type="GO" id="GO:0051287">
    <property type="term" value="F:NAD binding"/>
    <property type="evidence" value="ECO:0007669"/>
    <property type="project" value="InterPro"/>
</dbReference>
<comment type="pathway">
    <text evidence="7">Cofactor biosynthesis; pyridoxine 5'-phosphate biosynthesis; pyridoxine 5'-phosphate from D-erythrose 4-phosphate: step 4/5.</text>
</comment>
<comment type="miscellaneous">
    <text evidence="7">The active site is located at the dimer interface.</text>
</comment>
<comment type="subunit">
    <text evidence="7">Homodimer.</text>
</comment>
<dbReference type="EC" id="1.1.1.262" evidence="7"/>
<feature type="binding site" evidence="7">
    <location>
        <position position="283"/>
    </location>
    <ligand>
        <name>a divalent metal cation</name>
        <dbReference type="ChEBI" id="CHEBI:60240"/>
        <note>ligand shared between dimeric partners</note>
    </ligand>
</feature>
<name>A0A0S4LA50_9BACT</name>
<dbReference type="EMBL" id="CZQA01000001">
    <property type="protein sequence ID" value="CUS33657.1"/>
    <property type="molecule type" value="Genomic_DNA"/>
</dbReference>
<dbReference type="GO" id="GO:0050570">
    <property type="term" value="F:4-hydroxythreonine-4-phosphate dehydrogenase activity"/>
    <property type="evidence" value="ECO:0007669"/>
    <property type="project" value="UniProtKB-UniRule"/>
</dbReference>
<dbReference type="InterPro" id="IPR037510">
    <property type="entry name" value="PdxA"/>
</dbReference>
<dbReference type="AlphaFoldDB" id="A0A0S4LA50"/>
<dbReference type="Gene3D" id="3.40.718.10">
    <property type="entry name" value="Isopropylmalate Dehydrogenase"/>
    <property type="match status" value="1"/>
</dbReference>
<reference evidence="8 9" key="1">
    <citation type="submission" date="2015-10" db="EMBL/GenBank/DDBJ databases">
        <authorList>
            <person name="Gilbert D.G."/>
        </authorList>
    </citation>
    <scope>NUCLEOTIDE SEQUENCE [LARGE SCALE GENOMIC DNA]</scope>
    <source>
        <strain evidence="8">COMA1</strain>
    </source>
</reference>
<dbReference type="RefSeq" id="WP_090745253.1">
    <property type="nucleotide sequence ID" value="NZ_CZQA01000001.1"/>
</dbReference>
<dbReference type="NCBIfam" id="TIGR00557">
    <property type="entry name" value="pdxA"/>
    <property type="match status" value="1"/>
</dbReference>
<dbReference type="Proteomes" id="UP000199032">
    <property type="component" value="Unassembled WGS sequence"/>
</dbReference>
<organism evidence="8 9">
    <name type="scientific">Candidatus Nitrospira nitrosa</name>
    <dbReference type="NCBI Taxonomy" id="1742972"/>
    <lineage>
        <taxon>Bacteria</taxon>
        <taxon>Pseudomonadati</taxon>
        <taxon>Nitrospirota</taxon>
        <taxon>Nitrospiria</taxon>
        <taxon>Nitrospirales</taxon>
        <taxon>Nitrospiraceae</taxon>
        <taxon>Nitrospira</taxon>
    </lineage>
</organism>
<feature type="binding site" evidence="7">
    <location>
        <position position="153"/>
    </location>
    <ligand>
        <name>substrate</name>
    </ligand>
</feature>
<evidence type="ECO:0000256" key="2">
    <source>
        <dbReference type="ARBA" id="ARBA00022723"/>
    </source>
</evidence>
<gene>
    <name evidence="7 8" type="primary">pdxA</name>
    <name evidence="8" type="ORF">COMA1_11279</name>
</gene>
<evidence type="ECO:0000256" key="4">
    <source>
        <dbReference type="ARBA" id="ARBA00023002"/>
    </source>
</evidence>
<feature type="binding site" evidence="7">
    <location>
        <position position="228"/>
    </location>
    <ligand>
        <name>a divalent metal cation</name>
        <dbReference type="ChEBI" id="CHEBI:60240"/>
        <note>ligand shared between dimeric partners</note>
    </ligand>
</feature>
<evidence type="ECO:0000256" key="7">
    <source>
        <dbReference type="HAMAP-Rule" id="MF_00536"/>
    </source>
</evidence>
<dbReference type="PANTHER" id="PTHR30004">
    <property type="entry name" value="4-HYDROXYTHREONINE-4-PHOSPHATE DEHYDROGENASE"/>
    <property type="match status" value="1"/>
</dbReference>
<feature type="binding site" evidence="7">
    <location>
        <position position="154"/>
    </location>
    <ligand>
        <name>substrate</name>
    </ligand>
</feature>
<dbReference type="Pfam" id="PF04166">
    <property type="entry name" value="PdxA"/>
    <property type="match status" value="1"/>
</dbReference>
<feature type="binding site" evidence="7">
    <location>
        <position position="300"/>
    </location>
    <ligand>
        <name>substrate</name>
    </ligand>
</feature>
<feature type="binding site" evidence="7">
    <location>
        <position position="309"/>
    </location>
    <ligand>
        <name>substrate</name>
    </ligand>
</feature>
<evidence type="ECO:0000256" key="3">
    <source>
        <dbReference type="ARBA" id="ARBA00022857"/>
    </source>
</evidence>
<dbReference type="GO" id="GO:0005737">
    <property type="term" value="C:cytoplasm"/>
    <property type="evidence" value="ECO:0007669"/>
    <property type="project" value="UniProtKB-SubCell"/>
</dbReference>
<evidence type="ECO:0000256" key="1">
    <source>
        <dbReference type="ARBA" id="ARBA00022490"/>
    </source>
</evidence>
<keyword evidence="5 7" id="KW-0520">NAD</keyword>
<keyword evidence="4 7" id="KW-0560">Oxidoreductase</keyword>
<keyword evidence="2 7" id="KW-0479">Metal-binding</keyword>
<dbReference type="PANTHER" id="PTHR30004:SF6">
    <property type="entry name" value="D-THREONATE 4-PHOSPHATE DEHYDROGENASE"/>
    <property type="match status" value="1"/>
</dbReference>
<comment type="function">
    <text evidence="7">Catalyzes the NAD(P)-dependent oxidation of 4-(phosphooxy)-L-threonine (HTP) into 2-amino-3-oxo-4-(phosphooxy)butyric acid which spontaneously decarboxylates to form 3-amino-2-oxopropyl phosphate (AHAP).</text>
</comment>
<feature type="binding site" evidence="7">
    <location>
        <position position="291"/>
    </location>
    <ligand>
        <name>substrate</name>
    </ligand>
</feature>
<keyword evidence="3 7" id="KW-0521">NADP</keyword>
<dbReference type="OrthoDB" id="9801783at2"/>
<comment type="cofactor">
    <cofactor evidence="7">
        <name>a divalent metal cation</name>
        <dbReference type="ChEBI" id="CHEBI:60240"/>
    </cofactor>
    <text evidence="7">Binds 1 divalent metal cation per subunit.</text>
</comment>
<accession>A0A0S4LA50</accession>
<comment type="similarity">
    <text evidence="7">Belongs to the PdxA family.</text>
</comment>
<comment type="catalytic activity">
    <reaction evidence="7">
        <text>4-(phosphooxy)-L-threonine + NAD(+) = 3-amino-2-oxopropyl phosphate + CO2 + NADH</text>
        <dbReference type="Rhea" id="RHEA:32275"/>
        <dbReference type="ChEBI" id="CHEBI:16526"/>
        <dbReference type="ChEBI" id="CHEBI:57279"/>
        <dbReference type="ChEBI" id="CHEBI:57540"/>
        <dbReference type="ChEBI" id="CHEBI:57945"/>
        <dbReference type="ChEBI" id="CHEBI:58452"/>
        <dbReference type="EC" id="1.1.1.262"/>
    </reaction>
</comment>